<evidence type="ECO:0000259" key="19">
    <source>
        <dbReference type="PROSITE" id="PS51698"/>
    </source>
</evidence>
<evidence type="ECO:0000256" key="14">
    <source>
        <dbReference type="PROSITE-ProRule" id="PRU00259"/>
    </source>
</evidence>
<dbReference type="InterPro" id="IPR000225">
    <property type="entry name" value="Armadillo"/>
</dbReference>
<evidence type="ECO:0000256" key="17">
    <source>
        <dbReference type="SAM" id="MobiDB-lite"/>
    </source>
</evidence>
<dbReference type="EMBL" id="JAAGAX010000013">
    <property type="protein sequence ID" value="KAF2295464.1"/>
    <property type="molecule type" value="Genomic_DNA"/>
</dbReference>
<keyword evidence="9 15" id="KW-0064">Aspartyl protease</keyword>
<dbReference type="PRINTS" id="PR00792">
    <property type="entry name" value="PEPSIN"/>
</dbReference>
<evidence type="ECO:0000313" key="21">
    <source>
        <dbReference type="EMBL" id="KAF2295464.1"/>
    </source>
</evidence>
<dbReference type="PROSITE" id="PS00141">
    <property type="entry name" value="ASP_PROTEASE"/>
    <property type="match status" value="1"/>
</dbReference>
<dbReference type="InterPro" id="IPR034161">
    <property type="entry name" value="Pepsin-like_plant"/>
</dbReference>
<keyword evidence="11 15" id="KW-0378">Hydrolase</keyword>
<dbReference type="InterPro" id="IPR001969">
    <property type="entry name" value="Aspartic_peptidase_AS"/>
</dbReference>
<keyword evidence="8" id="KW-0677">Repeat</keyword>
<evidence type="ECO:0000256" key="11">
    <source>
        <dbReference type="ARBA" id="ARBA00022801"/>
    </source>
</evidence>
<evidence type="ECO:0000256" key="12">
    <source>
        <dbReference type="ARBA" id="ARBA00023180"/>
    </source>
</evidence>
<evidence type="ECO:0000256" key="3">
    <source>
        <dbReference type="ARBA" id="ARBA00004906"/>
    </source>
</evidence>
<dbReference type="SUPFAM" id="SSF48371">
    <property type="entry name" value="ARM repeat"/>
    <property type="match status" value="1"/>
</dbReference>
<dbReference type="InterPro" id="IPR013083">
    <property type="entry name" value="Znf_RING/FYVE/PHD"/>
</dbReference>
<feature type="compositionally biased region" description="Polar residues" evidence="17">
    <location>
        <begin position="849"/>
        <end position="893"/>
    </location>
</feature>
<feature type="compositionally biased region" description="Low complexity" evidence="17">
    <location>
        <begin position="954"/>
        <end position="963"/>
    </location>
</feature>
<keyword evidence="18" id="KW-0732">Signal</keyword>
<dbReference type="PANTHER" id="PTHR23315:SF7">
    <property type="entry name" value="U-BOX DOMAIN-CONTAINING PROTEIN 4"/>
    <property type="match status" value="1"/>
</dbReference>
<dbReference type="InterPro" id="IPR021109">
    <property type="entry name" value="Peptidase_aspartic_dom_sf"/>
</dbReference>
<dbReference type="InterPro" id="IPR016024">
    <property type="entry name" value="ARM-type_fold"/>
</dbReference>
<comment type="similarity">
    <text evidence="4 15">Belongs to the peptidase A1 family.</text>
</comment>
<dbReference type="Gene3D" id="2.40.70.10">
    <property type="entry name" value="Acid Proteases"/>
    <property type="match status" value="2"/>
</dbReference>
<dbReference type="GO" id="GO:0061630">
    <property type="term" value="F:ubiquitin protein ligase activity"/>
    <property type="evidence" value="ECO:0007669"/>
    <property type="project" value="UniProtKB-EC"/>
</dbReference>
<dbReference type="Gene3D" id="3.30.40.10">
    <property type="entry name" value="Zinc/RING finger domain, C3HC4 (zinc finger)"/>
    <property type="match status" value="1"/>
</dbReference>
<feature type="compositionally biased region" description="Polar residues" evidence="17">
    <location>
        <begin position="986"/>
        <end position="995"/>
    </location>
</feature>
<evidence type="ECO:0000256" key="6">
    <source>
        <dbReference type="ARBA" id="ARBA00022670"/>
    </source>
</evidence>
<dbReference type="GO" id="GO:0016567">
    <property type="term" value="P:protein ubiquitination"/>
    <property type="evidence" value="ECO:0007669"/>
    <property type="project" value="UniProtKB-UniPathway"/>
</dbReference>
<dbReference type="InterPro" id="IPR032861">
    <property type="entry name" value="TAXi_N"/>
</dbReference>
<dbReference type="Proteomes" id="UP000467840">
    <property type="component" value="Chromosome 7"/>
</dbReference>
<dbReference type="FunFam" id="1.25.10.10:FF:000082">
    <property type="entry name" value="RING-type E3 ubiquitin transferase"/>
    <property type="match status" value="1"/>
</dbReference>
<dbReference type="PROSITE" id="PS51698">
    <property type="entry name" value="U_BOX"/>
    <property type="match status" value="1"/>
</dbReference>
<dbReference type="Pfam" id="PF14543">
    <property type="entry name" value="TAXi_N"/>
    <property type="match status" value="1"/>
</dbReference>
<evidence type="ECO:0000256" key="18">
    <source>
        <dbReference type="SAM" id="SignalP"/>
    </source>
</evidence>
<reference evidence="21 22" key="1">
    <citation type="journal article" date="2020" name="Mol. Plant">
        <title>The Chromosome-Based Rubber Tree Genome Provides New Insights into Spurge Genome Evolution and Rubber Biosynthesis.</title>
        <authorList>
            <person name="Liu J."/>
            <person name="Shi C."/>
            <person name="Shi C.C."/>
            <person name="Li W."/>
            <person name="Zhang Q.J."/>
            <person name="Zhang Y."/>
            <person name="Li K."/>
            <person name="Lu H.F."/>
            <person name="Shi C."/>
            <person name="Zhu S.T."/>
            <person name="Xiao Z.Y."/>
            <person name="Nan H."/>
            <person name="Yue Y."/>
            <person name="Zhu X.G."/>
            <person name="Wu Y."/>
            <person name="Hong X.N."/>
            <person name="Fan G.Y."/>
            <person name="Tong Y."/>
            <person name="Zhang D."/>
            <person name="Mao C.L."/>
            <person name="Liu Y.L."/>
            <person name="Hao S.J."/>
            <person name="Liu W.Q."/>
            <person name="Lv M.Q."/>
            <person name="Zhang H.B."/>
            <person name="Liu Y."/>
            <person name="Hu-Tang G.R."/>
            <person name="Wang J.P."/>
            <person name="Wang J.H."/>
            <person name="Sun Y.H."/>
            <person name="Ni S.B."/>
            <person name="Chen W.B."/>
            <person name="Zhang X.C."/>
            <person name="Jiao Y.N."/>
            <person name="Eichler E.E."/>
            <person name="Li G.H."/>
            <person name="Liu X."/>
            <person name="Gao L.Z."/>
        </authorList>
    </citation>
    <scope>NUCLEOTIDE SEQUENCE [LARGE SCALE GENOMIC DNA]</scope>
    <source>
        <strain evidence="22">cv. GT1</strain>
        <tissue evidence="21">Leaf</tissue>
    </source>
</reference>
<keyword evidence="7" id="KW-0808">Transferase</keyword>
<sequence>MAQTPIQLTTFFSFFIFLSSLQLDPTTVHGLSTNSTTTVLLDGARPAMVLPLFLSPPNSSKTPSNLHRHLQGSNASNRPYARMRLYDDLLLNGYYTTRLWIGTPPQRFALIVDTGSTVTYVPCSSCEQCGRHQDPKFQPELSSTYQPVKCNIDCNCDNEKVQCVYERQYAEMSTSSGVLGEDIISFGNQSELAPQRAVFGCENLETGDLYSQHADGIMGLGRGDLSIVDQLVEKGVISDSFSLCYGGMDIGGGAMVLGGISPPSGTVFTDSDPVRSPYYNIDLKEIHVAGQLLPLNPSVFDERHGTILDSGTTYAYLPAAAFAAFKDAIIKELYPLKQIRGPDPNYNDICFSGAPSAVSQLSNAFPPIDLVFGNGQHLSLSPENYLFRHSKVRGAYCLGIFQNGHDPTTLLGDELQIGQITFEISMNINSSDLKLHTKELIEFITQELGVNASQVHLLKLTSKGNYSLIAWSIVPSGSADHFSNATALSIISRVAEHHMLLPDTFGSYQLVQWKIEPPANRVPLAESINSEEFNKLYHGFQRGVMEISVLKALLNNISSFLCLSTIENLSSDLVQKYCQKAEEILKLLKPILDAVVDSEIASDEVLNKAFHELGQSVDELRELFENWQPLSSKVYFYCTQKIKQMGYEQTSSVVREAIRDQVESGEPSSEILVKIVECLSLRSNQDVLIEAVALEKLKENAEQAENTREAELFDQMISLVTRMHERLVLIKQSQTSSPVPIPADFCCPLSLELMTDPVIVASGQTYERAFIKNWIEHGLTVCPKTRQTLAHTNLIPNYTVKALIANWCESNNVKLPDPVKSVGFNQPSPLLVHAESGGMPRDSHVFPQSRGNQPMSPESTRSTGSPGRNWISSSRIHQEGSSPLHPCSTSEGSLSGIVGNELGMDMMRISRMSSEERSANLDERSMDSVVNHPVSPPRKEVPNGVRADEHMTQSHSRNASASSVANANFSQGVHADANECSEMSNHLTSYSSDTSGEVKAEPQASTTLNAPHREPEFPLRLVETRSRSQTFWRRPSDRLVPRIVSSPAMETRADLSGVETKVRKLIEDLKSDSVDTQREATADLRLLAKHNMDNRIVIASCGAINLLVNFLRSTDIMIQENAVTALLNLSINDNNKTAIANADAIEPLIHVLDTGSPEAKENSAATLFSLSVIEDNKVRIGRSGAVRPLVDLLGNGTPRGKKDAATALFNLSIFHENKARIVQAGAVKHLVELMDPAAGMVDKAVAVLANLATIAEGRTAIGQEGGIPVLVEVVELGSARGKENAAAALLQLCTNSSRFCNMVLQEGAVPPLVALSQSGTPRAKEKAQALLQYFRNQRHESLTEGEYFGAVVPYLCLVSKHVFVLLDIFRLLFLVAAIVQINMGPDLEKSKVSNEAFTNKDNGSVPEDKLVQCISNYEDYNFHDEALNDDQSKVPDGSEDMEINIIECTKSGDNGQVEARCEDTTESMSSFGDTLSETANGTALGDGEVESQLCVGDALIFDKYGGAFQMRNLLI</sequence>
<feature type="repeat" description="ARM" evidence="14">
    <location>
        <begin position="1102"/>
        <end position="1144"/>
    </location>
</feature>
<dbReference type="InterPro" id="IPR057314">
    <property type="entry name" value="PUB2-4-like_N"/>
</dbReference>
<keyword evidence="16" id="KW-0175">Coiled coil</keyword>
<dbReference type="PROSITE" id="PS51767">
    <property type="entry name" value="PEPTIDASE_A1"/>
    <property type="match status" value="1"/>
</dbReference>
<feature type="compositionally biased region" description="Basic and acidic residues" evidence="17">
    <location>
        <begin position="913"/>
        <end position="926"/>
    </location>
</feature>
<dbReference type="Gene3D" id="1.25.10.10">
    <property type="entry name" value="Leucine-rich Repeat Variant"/>
    <property type="match status" value="1"/>
</dbReference>
<comment type="function">
    <text evidence="2">Functions as an E3 ubiquitin ligase.</text>
</comment>
<feature type="coiled-coil region" evidence="16">
    <location>
        <begin position="684"/>
        <end position="714"/>
    </location>
</feature>
<dbReference type="SUPFAM" id="SSF57850">
    <property type="entry name" value="RING/U-box"/>
    <property type="match status" value="1"/>
</dbReference>
<accession>A0A6A6L3E3</accession>
<feature type="region of interest" description="Disordered" evidence="17">
    <location>
        <begin position="913"/>
        <end position="963"/>
    </location>
</feature>
<feature type="signal peptide" evidence="18">
    <location>
        <begin position="1"/>
        <end position="30"/>
    </location>
</feature>
<name>A0A6A6L3E3_HEVBR</name>
<dbReference type="SUPFAM" id="SSF50630">
    <property type="entry name" value="Acid proteases"/>
    <property type="match status" value="1"/>
</dbReference>
<dbReference type="GO" id="GO:0004190">
    <property type="term" value="F:aspartic-type endopeptidase activity"/>
    <property type="evidence" value="ECO:0007669"/>
    <property type="project" value="UniProtKB-KW"/>
</dbReference>
<gene>
    <name evidence="21" type="ORF">GH714_032984</name>
</gene>
<dbReference type="InterPro" id="IPR001461">
    <property type="entry name" value="Aspartic_peptidase_A1"/>
</dbReference>
<evidence type="ECO:0000256" key="10">
    <source>
        <dbReference type="ARBA" id="ARBA00022786"/>
    </source>
</evidence>
<evidence type="ECO:0000313" key="22">
    <source>
        <dbReference type="Proteomes" id="UP000467840"/>
    </source>
</evidence>
<dbReference type="PANTHER" id="PTHR23315">
    <property type="entry name" value="U BOX DOMAIN-CONTAINING"/>
    <property type="match status" value="1"/>
</dbReference>
<evidence type="ECO:0000256" key="5">
    <source>
        <dbReference type="ARBA" id="ARBA00012483"/>
    </source>
</evidence>
<evidence type="ECO:0000256" key="4">
    <source>
        <dbReference type="ARBA" id="ARBA00007447"/>
    </source>
</evidence>
<keyword evidence="6 15" id="KW-0645">Protease</keyword>
<dbReference type="PROSITE" id="PS50176">
    <property type="entry name" value="ARM_REPEAT"/>
    <property type="match status" value="3"/>
</dbReference>
<dbReference type="SMART" id="SM00185">
    <property type="entry name" value="ARM"/>
    <property type="match status" value="5"/>
</dbReference>
<feature type="compositionally biased region" description="Basic and acidic residues" evidence="17">
    <location>
        <begin position="937"/>
        <end position="952"/>
    </location>
</feature>
<evidence type="ECO:0000256" key="13">
    <source>
        <dbReference type="PIRSR" id="PIRSR601461-1"/>
    </source>
</evidence>
<feature type="repeat" description="ARM" evidence="14">
    <location>
        <begin position="1225"/>
        <end position="1266"/>
    </location>
</feature>
<evidence type="ECO:0000256" key="15">
    <source>
        <dbReference type="RuleBase" id="RU000454"/>
    </source>
</evidence>
<organism evidence="21 22">
    <name type="scientific">Hevea brasiliensis</name>
    <name type="common">Para rubber tree</name>
    <name type="synonym">Siphonia brasiliensis</name>
    <dbReference type="NCBI Taxonomy" id="3981"/>
    <lineage>
        <taxon>Eukaryota</taxon>
        <taxon>Viridiplantae</taxon>
        <taxon>Streptophyta</taxon>
        <taxon>Embryophyta</taxon>
        <taxon>Tracheophyta</taxon>
        <taxon>Spermatophyta</taxon>
        <taxon>Magnoliopsida</taxon>
        <taxon>eudicotyledons</taxon>
        <taxon>Gunneridae</taxon>
        <taxon>Pentapetalae</taxon>
        <taxon>rosids</taxon>
        <taxon>fabids</taxon>
        <taxon>Malpighiales</taxon>
        <taxon>Euphorbiaceae</taxon>
        <taxon>Crotonoideae</taxon>
        <taxon>Micrandreae</taxon>
        <taxon>Hevea</taxon>
    </lineage>
</organism>
<evidence type="ECO:0000256" key="7">
    <source>
        <dbReference type="ARBA" id="ARBA00022679"/>
    </source>
</evidence>
<feature type="domain" description="U-box" evidence="19">
    <location>
        <begin position="740"/>
        <end position="814"/>
    </location>
</feature>
<dbReference type="EC" id="2.3.2.27" evidence="5"/>
<dbReference type="Pfam" id="PF14541">
    <property type="entry name" value="TAXi_C"/>
    <property type="match status" value="1"/>
</dbReference>
<keyword evidence="22" id="KW-1185">Reference proteome</keyword>
<feature type="active site" evidence="13">
    <location>
        <position position="113"/>
    </location>
</feature>
<dbReference type="FunFam" id="3.30.40.10:FF:000218">
    <property type="entry name" value="RING-type E3 ubiquitin transferase"/>
    <property type="match status" value="1"/>
</dbReference>
<dbReference type="InterPro" id="IPR011989">
    <property type="entry name" value="ARM-like"/>
</dbReference>
<feature type="domain" description="Peptidase A1" evidence="20">
    <location>
        <begin position="95"/>
        <end position="434"/>
    </location>
</feature>
<dbReference type="GO" id="GO:0006508">
    <property type="term" value="P:proteolysis"/>
    <property type="evidence" value="ECO:0007669"/>
    <property type="project" value="UniProtKB-KW"/>
</dbReference>
<evidence type="ECO:0000259" key="20">
    <source>
        <dbReference type="PROSITE" id="PS51767"/>
    </source>
</evidence>
<dbReference type="UniPathway" id="UPA00143"/>
<evidence type="ECO:0000256" key="2">
    <source>
        <dbReference type="ARBA" id="ARBA00003861"/>
    </source>
</evidence>
<keyword evidence="10" id="KW-0833">Ubl conjugation pathway</keyword>
<feature type="region of interest" description="Disordered" evidence="17">
    <location>
        <begin position="986"/>
        <end position="1017"/>
    </location>
</feature>
<protein>
    <recommendedName>
        <fullName evidence="5">RING-type E3 ubiquitin transferase</fullName>
        <ecNumber evidence="5">2.3.2.27</ecNumber>
    </recommendedName>
</protein>
<dbReference type="FunFam" id="2.40.70.10:FF:000025">
    <property type="entry name" value="Aspartyl protease family protein"/>
    <property type="match status" value="1"/>
</dbReference>
<dbReference type="CDD" id="cd16664">
    <property type="entry name" value="RING-Ubox_PUB"/>
    <property type="match status" value="1"/>
</dbReference>
<dbReference type="Pfam" id="PF25598">
    <property type="entry name" value="ARM_PUB"/>
    <property type="match status" value="1"/>
</dbReference>
<feature type="repeat" description="ARM" evidence="14">
    <location>
        <begin position="1184"/>
        <end position="1226"/>
    </location>
</feature>
<comment type="caution">
    <text evidence="21">The sequence shown here is derived from an EMBL/GenBank/DDBJ whole genome shotgun (WGS) entry which is preliminary data.</text>
</comment>
<keyword evidence="12" id="KW-0325">Glycoprotein</keyword>
<comment type="catalytic activity">
    <reaction evidence="1">
        <text>S-ubiquitinyl-[E2 ubiquitin-conjugating enzyme]-L-cysteine + [acceptor protein]-L-lysine = [E2 ubiquitin-conjugating enzyme]-L-cysteine + N(6)-ubiquitinyl-[acceptor protein]-L-lysine.</text>
        <dbReference type="EC" id="2.3.2.27"/>
    </reaction>
</comment>
<proteinExistence type="inferred from homology"/>
<feature type="chain" id="PRO_5025666678" description="RING-type E3 ubiquitin transferase" evidence="18">
    <location>
        <begin position="31"/>
        <end position="1515"/>
    </location>
</feature>
<dbReference type="Pfam" id="PF04564">
    <property type="entry name" value="U-box"/>
    <property type="match status" value="1"/>
</dbReference>
<dbReference type="SMART" id="SM00504">
    <property type="entry name" value="Ubox"/>
    <property type="match status" value="1"/>
</dbReference>
<evidence type="ECO:0000256" key="8">
    <source>
        <dbReference type="ARBA" id="ARBA00022737"/>
    </source>
</evidence>
<feature type="region of interest" description="Disordered" evidence="17">
    <location>
        <begin position="836"/>
        <end position="898"/>
    </location>
</feature>
<evidence type="ECO:0000256" key="16">
    <source>
        <dbReference type="SAM" id="Coils"/>
    </source>
</evidence>
<dbReference type="InterPro" id="IPR032799">
    <property type="entry name" value="TAXi_C"/>
</dbReference>
<feature type="active site" evidence="13">
    <location>
        <position position="309"/>
    </location>
</feature>
<comment type="pathway">
    <text evidence="3">Protein modification; protein ubiquitination.</text>
</comment>
<dbReference type="InterPro" id="IPR033121">
    <property type="entry name" value="PEPTIDASE_A1"/>
</dbReference>
<evidence type="ECO:0000256" key="9">
    <source>
        <dbReference type="ARBA" id="ARBA00022750"/>
    </source>
</evidence>
<dbReference type="InterPro" id="IPR058678">
    <property type="entry name" value="ARM_PUB"/>
</dbReference>
<dbReference type="CDD" id="cd05476">
    <property type="entry name" value="pepsin_A_like_plant"/>
    <property type="match status" value="1"/>
</dbReference>
<dbReference type="InterPro" id="IPR045210">
    <property type="entry name" value="RING-Ubox_PUB"/>
</dbReference>
<dbReference type="InterPro" id="IPR003613">
    <property type="entry name" value="Ubox_domain"/>
</dbReference>
<evidence type="ECO:0000256" key="1">
    <source>
        <dbReference type="ARBA" id="ARBA00000900"/>
    </source>
</evidence>
<dbReference type="Pfam" id="PF25240">
    <property type="entry name" value="PUB2_N"/>
    <property type="match status" value="1"/>
</dbReference>